<dbReference type="PANTHER" id="PTHR46401:SF2">
    <property type="entry name" value="GLYCOSYLTRANSFERASE WBBK-RELATED"/>
    <property type="match status" value="1"/>
</dbReference>
<dbReference type="CDD" id="cd03809">
    <property type="entry name" value="GT4_MtfB-like"/>
    <property type="match status" value="1"/>
</dbReference>
<sequence>MQATEQPDSIESADTLSLGRPGGRPARIAIDGFNLALDKGTGVATYGRNLSHSLKSLGAQVDLLYGAPIKAKHDDLLKEVMFFDSSPPDLHKIIKTLRMVRALGFRNRHQAFRIPVTGAVITDGFASRLPRFDNLWNAYRLFDRGQIKFDIFRSLQKVKLPQAPDVMHWTYPLPMRAASVPNIYTLHDLVPLRLPYTTLDRKASYFGLMKWIANTADHIVTVSEASRRDIVKLLGVPEDRVTNTYQAVHVPTHLAERSDDEVASTIGGAFGLEFRGYFLFFGSIEPKKNIGRIIEAYMSAGVGSQMVVVGARAWRSAQETRLLDLVPGSDRRIKRIDYVPFPMLIQMIRGARAVVFPSLYEGFGLPVLEAMSLGTPVISSTTSSIPEVAGDAALLVDPYDVAAIAQAMRRLEHDDDLCFELSKRGRRQAEKFSEKAYQARLANLYRRLGVGNC</sequence>
<comment type="caution">
    <text evidence="5">The sequence shown here is derived from an EMBL/GenBank/DDBJ whole genome shotgun (WGS) entry which is preliminary data.</text>
</comment>
<evidence type="ECO:0000313" key="5">
    <source>
        <dbReference type="EMBL" id="MEK8031853.1"/>
    </source>
</evidence>
<evidence type="ECO:0000259" key="3">
    <source>
        <dbReference type="Pfam" id="PF00534"/>
    </source>
</evidence>
<feature type="domain" description="Glycosyl transferase family 1" evidence="3">
    <location>
        <begin position="277"/>
        <end position="427"/>
    </location>
</feature>
<dbReference type="PANTHER" id="PTHR46401">
    <property type="entry name" value="GLYCOSYLTRANSFERASE WBBK-RELATED"/>
    <property type="match status" value="1"/>
</dbReference>
<gene>
    <name evidence="5" type="ORF">AACH06_13580</name>
</gene>
<dbReference type="EMBL" id="JBBUTG010000007">
    <property type="protein sequence ID" value="MEK8031853.1"/>
    <property type="molecule type" value="Genomic_DNA"/>
</dbReference>
<dbReference type="Pfam" id="PF13439">
    <property type="entry name" value="Glyco_transf_4"/>
    <property type="match status" value="1"/>
</dbReference>
<dbReference type="SUPFAM" id="SSF53756">
    <property type="entry name" value="UDP-Glycosyltransferase/glycogen phosphorylase"/>
    <property type="match status" value="1"/>
</dbReference>
<evidence type="ECO:0000256" key="1">
    <source>
        <dbReference type="ARBA" id="ARBA00022679"/>
    </source>
</evidence>
<dbReference type="InterPro" id="IPR001296">
    <property type="entry name" value="Glyco_trans_1"/>
</dbReference>
<evidence type="ECO:0000313" key="6">
    <source>
        <dbReference type="Proteomes" id="UP001371218"/>
    </source>
</evidence>
<dbReference type="InterPro" id="IPR028098">
    <property type="entry name" value="Glyco_trans_4-like_N"/>
</dbReference>
<dbReference type="RefSeq" id="WP_341426251.1">
    <property type="nucleotide sequence ID" value="NZ_JBBUTG010000007.1"/>
</dbReference>
<feature type="region of interest" description="Disordered" evidence="2">
    <location>
        <begin position="1"/>
        <end position="20"/>
    </location>
</feature>
<organism evidence="5 6">
    <name type="scientific">Ideonella lacteola</name>
    <dbReference type="NCBI Taxonomy" id="2984193"/>
    <lineage>
        <taxon>Bacteria</taxon>
        <taxon>Pseudomonadati</taxon>
        <taxon>Pseudomonadota</taxon>
        <taxon>Betaproteobacteria</taxon>
        <taxon>Burkholderiales</taxon>
        <taxon>Sphaerotilaceae</taxon>
        <taxon>Ideonella</taxon>
    </lineage>
</organism>
<dbReference type="Pfam" id="PF00534">
    <property type="entry name" value="Glycos_transf_1"/>
    <property type="match status" value="1"/>
</dbReference>
<reference evidence="5 6" key="1">
    <citation type="submission" date="2024-04" db="EMBL/GenBank/DDBJ databases">
        <title>Novel species of the genus Ideonella isolated from streams.</title>
        <authorList>
            <person name="Lu H."/>
        </authorList>
    </citation>
    <scope>NUCLEOTIDE SEQUENCE [LARGE SCALE GENOMIC DNA]</scope>
    <source>
        <strain evidence="5 6">DXS29W</strain>
    </source>
</reference>
<protein>
    <submittedName>
        <fullName evidence="5">Glycosyltransferase family 1 protein</fullName>
    </submittedName>
</protein>
<keyword evidence="1" id="KW-0808">Transferase</keyword>
<proteinExistence type="predicted"/>
<feature type="compositionally biased region" description="Polar residues" evidence="2">
    <location>
        <begin position="1"/>
        <end position="15"/>
    </location>
</feature>
<name>A0ABU9BPG3_9BURK</name>
<accession>A0ABU9BPG3</accession>
<feature type="domain" description="Glycosyltransferase subfamily 4-like N-terminal" evidence="4">
    <location>
        <begin position="42"/>
        <end position="242"/>
    </location>
</feature>
<dbReference type="Proteomes" id="UP001371218">
    <property type="component" value="Unassembled WGS sequence"/>
</dbReference>
<keyword evidence="6" id="KW-1185">Reference proteome</keyword>
<dbReference type="Gene3D" id="3.40.50.2000">
    <property type="entry name" value="Glycogen Phosphorylase B"/>
    <property type="match status" value="2"/>
</dbReference>
<evidence type="ECO:0000256" key="2">
    <source>
        <dbReference type="SAM" id="MobiDB-lite"/>
    </source>
</evidence>
<evidence type="ECO:0000259" key="4">
    <source>
        <dbReference type="Pfam" id="PF13439"/>
    </source>
</evidence>